<evidence type="ECO:0000256" key="2">
    <source>
        <dbReference type="ARBA" id="ARBA00004514"/>
    </source>
</evidence>
<dbReference type="GO" id="GO:0005782">
    <property type="term" value="C:peroxisomal matrix"/>
    <property type="evidence" value="ECO:0007669"/>
    <property type="project" value="UniProtKB-SubCell"/>
</dbReference>
<dbReference type="PROSITE" id="PS50294">
    <property type="entry name" value="WD_REPEATS_REGION"/>
    <property type="match status" value="1"/>
</dbReference>
<feature type="repeat" description="WD" evidence="11">
    <location>
        <begin position="157"/>
        <end position="192"/>
    </location>
</feature>
<evidence type="ECO:0000256" key="9">
    <source>
        <dbReference type="ARBA" id="ARBA00024017"/>
    </source>
</evidence>
<dbReference type="RefSeq" id="XP_025355437.1">
    <property type="nucleotide sequence ID" value="XM_025502266.1"/>
</dbReference>
<dbReference type="InterPro" id="IPR036322">
    <property type="entry name" value="WD40_repeat_dom_sf"/>
</dbReference>
<evidence type="ECO:0000256" key="4">
    <source>
        <dbReference type="ARBA" id="ARBA00022490"/>
    </source>
</evidence>
<dbReference type="Gene3D" id="2.130.10.10">
    <property type="entry name" value="YVTN repeat-like/Quinoprotein amine dehydrogenase"/>
    <property type="match status" value="1"/>
</dbReference>
<keyword evidence="7" id="KW-0653">Protein transport</keyword>
<gene>
    <name evidence="12" type="ORF">FA14DRAFT_37991</name>
</gene>
<comment type="similarity">
    <text evidence="9">Belongs to the WD repeat peroxin-7 family.</text>
</comment>
<evidence type="ECO:0000256" key="11">
    <source>
        <dbReference type="PROSITE-ProRule" id="PRU00221"/>
    </source>
</evidence>
<evidence type="ECO:0000256" key="7">
    <source>
        <dbReference type="ARBA" id="ARBA00022927"/>
    </source>
</evidence>
<dbReference type="InterPro" id="IPR020472">
    <property type="entry name" value="WD40_PAC1"/>
</dbReference>
<dbReference type="InParanoid" id="A0A316VHZ5"/>
<feature type="repeat" description="WD" evidence="11">
    <location>
        <begin position="114"/>
        <end position="156"/>
    </location>
</feature>
<keyword evidence="8" id="KW-0576">Peroxisome</keyword>
<dbReference type="InterPro" id="IPR001680">
    <property type="entry name" value="WD40_rpt"/>
</dbReference>
<dbReference type="STRING" id="1280837.A0A316VHZ5"/>
<dbReference type="PROSITE" id="PS50082">
    <property type="entry name" value="WD_REPEATS_2"/>
    <property type="match status" value="5"/>
</dbReference>
<dbReference type="PRINTS" id="PR00320">
    <property type="entry name" value="GPROTEINBRPT"/>
</dbReference>
<evidence type="ECO:0000256" key="3">
    <source>
        <dbReference type="ARBA" id="ARBA00022448"/>
    </source>
</evidence>
<feature type="repeat" description="WD" evidence="11">
    <location>
        <begin position="90"/>
        <end position="104"/>
    </location>
</feature>
<dbReference type="SUPFAM" id="SSF50978">
    <property type="entry name" value="WD40 repeat-like"/>
    <property type="match status" value="1"/>
</dbReference>
<dbReference type="PANTHER" id="PTHR46027">
    <property type="entry name" value="PEROXISOMAL TARGETING SIGNAL 2 RECEPTOR"/>
    <property type="match status" value="1"/>
</dbReference>
<dbReference type="SMART" id="SM00320">
    <property type="entry name" value="WD40"/>
    <property type="match status" value="6"/>
</dbReference>
<feature type="repeat" description="WD" evidence="11">
    <location>
        <begin position="231"/>
        <end position="246"/>
    </location>
</feature>
<sequence>MAVAQPGPFTRLRTPGLAAYNVAWSPFFPNRLAIASSANYGLVGNGRLSIASHAPSNPGQPPPTLQTEKFFETQDGLYDAAWSEVHENQLVTASGDGSIKLWDVTLNDHPIRHWQEHAREVFSVDWNNIRKDVFASSSWDASVRIWNPERPTALLAITSHTACVYACAWSPHNGDLIATACGDGHLRLYDVRASSLGTGAAGSPTQTPVAVVPVGGEVLSVDWNKYRPMTLATGSTDRGVKVWDLRGAGKAGPGMGPGGLRGGENTAALLGHEYAVRKVAFSPHDARSLASASYDMTARVWDIDAGQAMSAGPRIGAAGAGSSLRRIHDGHTEFVVSIGWSLFTPGLVASAAWDTETHLWYA</sequence>
<evidence type="ECO:0000256" key="1">
    <source>
        <dbReference type="ARBA" id="ARBA00004253"/>
    </source>
</evidence>
<evidence type="ECO:0000313" key="13">
    <source>
        <dbReference type="Proteomes" id="UP000245771"/>
    </source>
</evidence>
<keyword evidence="13" id="KW-1185">Reference proteome</keyword>
<dbReference type="Pfam" id="PF00400">
    <property type="entry name" value="WD40"/>
    <property type="match status" value="5"/>
</dbReference>
<dbReference type="GeneID" id="37024047"/>
<dbReference type="InterPro" id="IPR015943">
    <property type="entry name" value="WD40/YVTN_repeat-like_dom_sf"/>
</dbReference>
<dbReference type="AlphaFoldDB" id="A0A316VHZ5"/>
<evidence type="ECO:0000256" key="5">
    <source>
        <dbReference type="ARBA" id="ARBA00022574"/>
    </source>
</evidence>
<comment type="subcellular location">
    <subcellularLocation>
        <location evidence="2">Cytoplasm</location>
        <location evidence="2">Cytosol</location>
    </subcellularLocation>
    <subcellularLocation>
        <location evidence="1">Peroxisome matrix</location>
    </subcellularLocation>
</comment>
<evidence type="ECO:0000256" key="8">
    <source>
        <dbReference type="ARBA" id="ARBA00023140"/>
    </source>
</evidence>
<dbReference type="PANTHER" id="PTHR46027:SF1">
    <property type="entry name" value="PEROXISOMAL TARGETING SIGNAL 2 RECEPTOR"/>
    <property type="match status" value="1"/>
</dbReference>
<keyword evidence="5 11" id="KW-0853">WD repeat</keyword>
<name>A0A316VHZ5_9BASI</name>
<keyword evidence="3" id="KW-0813">Transport</keyword>
<dbReference type="GO" id="GO:0005053">
    <property type="term" value="F:peroxisome matrix targeting signal-2 binding"/>
    <property type="evidence" value="ECO:0007669"/>
    <property type="project" value="InterPro"/>
</dbReference>
<dbReference type="OrthoDB" id="273771at2759"/>
<evidence type="ECO:0000256" key="10">
    <source>
        <dbReference type="ARBA" id="ARBA00032565"/>
    </source>
</evidence>
<organism evidence="12 13">
    <name type="scientific">Meira miltonrushii</name>
    <dbReference type="NCBI Taxonomy" id="1280837"/>
    <lineage>
        <taxon>Eukaryota</taxon>
        <taxon>Fungi</taxon>
        <taxon>Dikarya</taxon>
        <taxon>Basidiomycota</taxon>
        <taxon>Ustilaginomycotina</taxon>
        <taxon>Exobasidiomycetes</taxon>
        <taxon>Exobasidiales</taxon>
        <taxon>Brachybasidiaceae</taxon>
        <taxon>Meira</taxon>
    </lineage>
</organism>
<keyword evidence="6" id="KW-0677">Repeat</keyword>
<dbReference type="GO" id="GO:0016558">
    <property type="term" value="P:protein import into peroxisome matrix"/>
    <property type="evidence" value="ECO:0007669"/>
    <property type="project" value="InterPro"/>
</dbReference>
<reference evidence="12 13" key="1">
    <citation type="journal article" date="2018" name="Mol. Biol. Evol.">
        <title>Broad Genomic Sampling Reveals a Smut Pathogenic Ancestry of the Fungal Clade Ustilaginomycotina.</title>
        <authorList>
            <person name="Kijpornyongpan T."/>
            <person name="Mondo S.J."/>
            <person name="Barry K."/>
            <person name="Sandor L."/>
            <person name="Lee J."/>
            <person name="Lipzen A."/>
            <person name="Pangilinan J."/>
            <person name="LaButti K."/>
            <person name="Hainaut M."/>
            <person name="Henrissat B."/>
            <person name="Grigoriev I.V."/>
            <person name="Spatafora J.W."/>
            <person name="Aime M.C."/>
        </authorList>
    </citation>
    <scope>NUCLEOTIDE SEQUENCE [LARGE SCALE GENOMIC DNA]</scope>
    <source>
        <strain evidence="12 13">MCA 3882</strain>
    </source>
</reference>
<keyword evidence="4" id="KW-0963">Cytoplasm</keyword>
<dbReference type="InterPro" id="IPR044536">
    <property type="entry name" value="PEX7"/>
</dbReference>
<dbReference type="EMBL" id="KZ819603">
    <property type="protein sequence ID" value="PWN35135.1"/>
    <property type="molecule type" value="Genomic_DNA"/>
</dbReference>
<feature type="repeat" description="WD" evidence="11">
    <location>
        <begin position="269"/>
        <end position="311"/>
    </location>
</feature>
<dbReference type="FunCoup" id="A0A316VHZ5">
    <property type="interactions" value="59"/>
</dbReference>
<dbReference type="InterPro" id="IPR019775">
    <property type="entry name" value="WD40_repeat_CS"/>
</dbReference>
<dbReference type="PROSITE" id="PS00678">
    <property type="entry name" value="WD_REPEATS_1"/>
    <property type="match status" value="3"/>
</dbReference>
<dbReference type="Proteomes" id="UP000245771">
    <property type="component" value="Unassembled WGS sequence"/>
</dbReference>
<evidence type="ECO:0000313" key="12">
    <source>
        <dbReference type="EMBL" id="PWN35135.1"/>
    </source>
</evidence>
<protein>
    <recommendedName>
        <fullName evidence="10">Peroxin-7</fullName>
    </recommendedName>
</protein>
<proteinExistence type="inferred from homology"/>
<dbReference type="GO" id="GO:0005829">
    <property type="term" value="C:cytosol"/>
    <property type="evidence" value="ECO:0007669"/>
    <property type="project" value="UniProtKB-SubCell"/>
</dbReference>
<accession>A0A316VHZ5</accession>
<evidence type="ECO:0000256" key="6">
    <source>
        <dbReference type="ARBA" id="ARBA00022737"/>
    </source>
</evidence>